<evidence type="ECO:0000313" key="2">
    <source>
        <dbReference type="EMBL" id="GFS52145.1"/>
    </source>
</evidence>
<evidence type="ECO:0000313" key="4">
    <source>
        <dbReference type="Proteomes" id="UP000887013"/>
    </source>
</evidence>
<dbReference type="AlphaFoldDB" id="A0A8X6IN42"/>
<dbReference type="EMBL" id="BMAW01045844">
    <property type="protein sequence ID" value="GFS52145.1"/>
    <property type="molecule type" value="Genomic_DNA"/>
</dbReference>
<accession>A0A8X6IN42</accession>
<dbReference type="EMBL" id="BMAW01070934">
    <property type="protein sequence ID" value="GFT75792.1"/>
    <property type="molecule type" value="Genomic_DNA"/>
</dbReference>
<feature type="non-terminal residue" evidence="2">
    <location>
        <position position="67"/>
    </location>
</feature>
<feature type="compositionally biased region" description="Polar residues" evidence="1">
    <location>
        <begin position="56"/>
        <end position="67"/>
    </location>
</feature>
<dbReference type="Proteomes" id="UP000887013">
    <property type="component" value="Unassembled WGS sequence"/>
</dbReference>
<gene>
    <name evidence="2" type="ORF">NPIL_358951</name>
    <name evidence="3" type="ORF">NPIL_457941</name>
</gene>
<name>A0A8X6IN42_NEPPI</name>
<reference evidence="2" key="1">
    <citation type="submission" date="2020-08" db="EMBL/GenBank/DDBJ databases">
        <title>Multicomponent nature underlies the extraordinary mechanical properties of spider dragline silk.</title>
        <authorList>
            <person name="Kono N."/>
            <person name="Nakamura H."/>
            <person name="Mori M."/>
            <person name="Yoshida Y."/>
            <person name="Ohtoshi R."/>
            <person name="Malay A.D."/>
            <person name="Moran D.A.P."/>
            <person name="Tomita M."/>
            <person name="Numata K."/>
            <person name="Arakawa K."/>
        </authorList>
    </citation>
    <scope>NUCLEOTIDE SEQUENCE</scope>
</reference>
<feature type="compositionally biased region" description="Polar residues" evidence="1">
    <location>
        <begin position="1"/>
        <end position="17"/>
    </location>
</feature>
<feature type="region of interest" description="Disordered" evidence="1">
    <location>
        <begin position="1"/>
        <end position="25"/>
    </location>
</feature>
<sequence>MTKRTSSWCGDSHQQQRQKLKGLNQPARKDVFSAWLVEVPSADPLDQGSKLCCGTQGHQTTTHSRRA</sequence>
<evidence type="ECO:0000256" key="1">
    <source>
        <dbReference type="SAM" id="MobiDB-lite"/>
    </source>
</evidence>
<feature type="region of interest" description="Disordered" evidence="1">
    <location>
        <begin position="47"/>
        <end position="67"/>
    </location>
</feature>
<evidence type="ECO:0000313" key="3">
    <source>
        <dbReference type="EMBL" id="GFT75792.1"/>
    </source>
</evidence>
<organism evidence="2 4">
    <name type="scientific">Nephila pilipes</name>
    <name type="common">Giant wood spider</name>
    <name type="synonym">Nephila maculata</name>
    <dbReference type="NCBI Taxonomy" id="299642"/>
    <lineage>
        <taxon>Eukaryota</taxon>
        <taxon>Metazoa</taxon>
        <taxon>Ecdysozoa</taxon>
        <taxon>Arthropoda</taxon>
        <taxon>Chelicerata</taxon>
        <taxon>Arachnida</taxon>
        <taxon>Araneae</taxon>
        <taxon>Araneomorphae</taxon>
        <taxon>Entelegynae</taxon>
        <taxon>Araneoidea</taxon>
        <taxon>Nephilidae</taxon>
        <taxon>Nephila</taxon>
    </lineage>
</organism>
<keyword evidence="4" id="KW-1185">Reference proteome</keyword>
<protein>
    <submittedName>
        <fullName evidence="2">Uncharacterized protein</fullName>
    </submittedName>
</protein>
<proteinExistence type="predicted"/>
<comment type="caution">
    <text evidence="2">The sequence shown here is derived from an EMBL/GenBank/DDBJ whole genome shotgun (WGS) entry which is preliminary data.</text>
</comment>